<comment type="pathway">
    <text evidence="3">Lipid metabolism.</text>
</comment>
<evidence type="ECO:0000256" key="7">
    <source>
        <dbReference type="ARBA" id="ARBA00022679"/>
    </source>
</evidence>
<dbReference type="EMBL" id="JANBOH010000401">
    <property type="protein sequence ID" value="KAJ1642437.1"/>
    <property type="molecule type" value="Genomic_DNA"/>
</dbReference>
<feature type="transmembrane region" description="Helical" evidence="16">
    <location>
        <begin position="147"/>
        <end position="168"/>
    </location>
</feature>
<sequence length="370" mass="41323">MDNSKIDVTSQLSADTFKDNVKSGSLQADKNEDQSSIDRPEPLVFEPSKEIVELSRRGGLSMVLQTLIASLFTALVLIMPFLIVYTFVKVSWMRLPLAAYVAFCYLDPAVDNGIGRRVEWVRELGIWKYVNAYFPVRIVLEEQLDPSLSYIFGVSPHGILCFSGQVVMGSKKSGFDEALSGLTVHPAALHHALTLPLFGAFLLSIGAISSSRKSIRQCLARGKGHSVGIVIGGAKESLHTNRGSRKLILKNRKGFVREAIMAGAPLVPSYVFGENDIFFQVEHPILRRLQRWLQSKMMFALPVFYGRFGLIPRRTQITAVFGSPIFVQKNSSPTYEEINSVHAKYILQLHRLYSRFKPVYDPEGDDLVIA</sequence>
<keyword evidence="6 16" id="KW-0444">Lipid biosynthesis</keyword>
<organism evidence="18 19">
    <name type="scientific">Coemansia asiatica</name>
    <dbReference type="NCBI Taxonomy" id="1052880"/>
    <lineage>
        <taxon>Eukaryota</taxon>
        <taxon>Fungi</taxon>
        <taxon>Fungi incertae sedis</taxon>
        <taxon>Zoopagomycota</taxon>
        <taxon>Kickxellomycotina</taxon>
        <taxon>Kickxellomycetes</taxon>
        <taxon>Kickxellales</taxon>
        <taxon>Kickxellaceae</taxon>
        <taxon>Coemansia</taxon>
    </lineage>
</organism>
<accession>A0A9W8CG48</accession>
<evidence type="ECO:0000256" key="10">
    <source>
        <dbReference type="ARBA" id="ARBA00022824"/>
    </source>
</evidence>
<comment type="caution">
    <text evidence="18">The sequence shown here is derived from an EMBL/GenBank/DDBJ whole genome shotgun (WGS) entry which is preliminary data.</text>
</comment>
<evidence type="ECO:0000313" key="19">
    <source>
        <dbReference type="Proteomes" id="UP001145021"/>
    </source>
</evidence>
<evidence type="ECO:0000256" key="5">
    <source>
        <dbReference type="ARBA" id="ARBA00013244"/>
    </source>
</evidence>
<comment type="catalytic activity">
    <reaction evidence="15 16">
        <text>an acyl-CoA + a 1,2-diacyl-sn-glycerol = a triacyl-sn-glycerol + CoA</text>
        <dbReference type="Rhea" id="RHEA:10868"/>
        <dbReference type="ChEBI" id="CHEBI:17815"/>
        <dbReference type="ChEBI" id="CHEBI:57287"/>
        <dbReference type="ChEBI" id="CHEBI:58342"/>
        <dbReference type="ChEBI" id="CHEBI:64615"/>
        <dbReference type="EC" id="2.3.1.20"/>
    </reaction>
</comment>
<feature type="compositionally biased region" description="Basic and acidic residues" evidence="17">
    <location>
        <begin position="29"/>
        <end position="40"/>
    </location>
</feature>
<evidence type="ECO:0000313" key="18">
    <source>
        <dbReference type="EMBL" id="KAJ1642437.1"/>
    </source>
</evidence>
<dbReference type="GO" id="GO:0004144">
    <property type="term" value="F:diacylglycerol O-acyltransferase activity"/>
    <property type="evidence" value="ECO:0007669"/>
    <property type="project" value="UniProtKB-UniRule"/>
</dbReference>
<name>A0A9W8CG48_9FUNG</name>
<evidence type="ECO:0000256" key="15">
    <source>
        <dbReference type="ARBA" id="ARBA00048109"/>
    </source>
</evidence>
<dbReference type="PANTHER" id="PTHR12317:SF0">
    <property type="entry name" value="ACYLTRANSFERASE"/>
    <property type="match status" value="1"/>
</dbReference>
<comment type="function">
    <text evidence="16">Catalyzes the terminal and only committed step in triacylglycerol synthesis by using diacylglycerol and fatty acyl CoA as substrates.</text>
</comment>
<comment type="pathway">
    <text evidence="2 16">Glycerolipid metabolism; triacylglycerol biosynthesis.</text>
</comment>
<dbReference type="CDD" id="cd07987">
    <property type="entry name" value="LPLAT_MGAT-like"/>
    <property type="match status" value="1"/>
</dbReference>
<evidence type="ECO:0000256" key="13">
    <source>
        <dbReference type="ARBA" id="ARBA00023136"/>
    </source>
</evidence>
<dbReference type="Proteomes" id="UP001145021">
    <property type="component" value="Unassembled WGS sequence"/>
</dbReference>
<dbReference type="Pfam" id="PF03982">
    <property type="entry name" value="DAGAT"/>
    <property type="match status" value="1"/>
</dbReference>
<evidence type="ECO:0000256" key="17">
    <source>
        <dbReference type="SAM" id="MobiDB-lite"/>
    </source>
</evidence>
<keyword evidence="11 16" id="KW-1133">Transmembrane helix</keyword>
<keyword evidence="10 16" id="KW-0256">Endoplasmic reticulum</keyword>
<dbReference type="GO" id="GO:0006071">
    <property type="term" value="P:glycerol metabolic process"/>
    <property type="evidence" value="ECO:0007669"/>
    <property type="project" value="UniProtKB-UniRule"/>
</dbReference>
<evidence type="ECO:0000256" key="8">
    <source>
        <dbReference type="ARBA" id="ARBA00022692"/>
    </source>
</evidence>
<dbReference type="GO" id="GO:0005789">
    <property type="term" value="C:endoplasmic reticulum membrane"/>
    <property type="evidence" value="ECO:0007669"/>
    <property type="project" value="UniProtKB-SubCell"/>
</dbReference>
<evidence type="ECO:0000256" key="9">
    <source>
        <dbReference type="ARBA" id="ARBA00022798"/>
    </source>
</evidence>
<evidence type="ECO:0000256" key="6">
    <source>
        <dbReference type="ARBA" id="ARBA00022516"/>
    </source>
</evidence>
<evidence type="ECO:0000256" key="4">
    <source>
        <dbReference type="ARBA" id="ARBA00005420"/>
    </source>
</evidence>
<dbReference type="PANTHER" id="PTHR12317">
    <property type="entry name" value="DIACYLGLYCEROL O-ACYLTRANSFERASE"/>
    <property type="match status" value="1"/>
</dbReference>
<evidence type="ECO:0000256" key="3">
    <source>
        <dbReference type="ARBA" id="ARBA00005189"/>
    </source>
</evidence>
<gene>
    <name evidence="18" type="primary">MOGAT2</name>
    <name evidence="18" type="ORF">LPJ64_005723</name>
</gene>
<evidence type="ECO:0000256" key="1">
    <source>
        <dbReference type="ARBA" id="ARBA00004477"/>
    </source>
</evidence>
<dbReference type="AlphaFoldDB" id="A0A9W8CG48"/>
<feature type="transmembrane region" description="Helical" evidence="16">
    <location>
        <begin position="188"/>
        <end position="208"/>
    </location>
</feature>
<dbReference type="InterPro" id="IPR007130">
    <property type="entry name" value="DAGAT"/>
</dbReference>
<dbReference type="EC" id="2.3.1.20" evidence="5 16"/>
<keyword evidence="19" id="KW-1185">Reference proteome</keyword>
<comment type="subcellular location">
    <subcellularLocation>
        <location evidence="1 16">Endoplasmic reticulum membrane</location>
        <topology evidence="1 16">Multi-pass membrane protein</topology>
    </subcellularLocation>
</comment>
<proteinExistence type="inferred from homology"/>
<keyword evidence="7 18" id="KW-0808">Transferase</keyword>
<evidence type="ECO:0000256" key="14">
    <source>
        <dbReference type="ARBA" id="ARBA00023315"/>
    </source>
</evidence>
<feature type="region of interest" description="Disordered" evidence="17">
    <location>
        <begin position="20"/>
        <end position="40"/>
    </location>
</feature>
<evidence type="ECO:0000256" key="2">
    <source>
        <dbReference type="ARBA" id="ARBA00004771"/>
    </source>
</evidence>
<reference evidence="18" key="1">
    <citation type="submission" date="2022-07" db="EMBL/GenBank/DDBJ databases">
        <title>Phylogenomic reconstructions and comparative analyses of Kickxellomycotina fungi.</title>
        <authorList>
            <person name="Reynolds N.K."/>
            <person name="Stajich J.E."/>
            <person name="Barry K."/>
            <person name="Grigoriev I.V."/>
            <person name="Crous P."/>
            <person name="Smith M.E."/>
        </authorList>
    </citation>
    <scope>NUCLEOTIDE SEQUENCE</scope>
    <source>
        <strain evidence="18">NBRC 105413</strain>
    </source>
</reference>
<feature type="transmembrane region" description="Helical" evidence="16">
    <location>
        <begin position="62"/>
        <end position="88"/>
    </location>
</feature>
<evidence type="ECO:0000256" key="16">
    <source>
        <dbReference type="RuleBase" id="RU367023"/>
    </source>
</evidence>
<comment type="similarity">
    <text evidence="4 16">Belongs to the diacylglycerol acyltransferase family.</text>
</comment>
<keyword evidence="13 16" id="KW-0472">Membrane</keyword>
<keyword evidence="9" id="KW-0319">Glycerol metabolism</keyword>
<evidence type="ECO:0000256" key="11">
    <source>
        <dbReference type="ARBA" id="ARBA00022989"/>
    </source>
</evidence>
<dbReference type="GO" id="GO:0019432">
    <property type="term" value="P:triglyceride biosynthetic process"/>
    <property type="evidence" value="ECO:0007669"/>
    <property type="project" value="UniProtKB-UniRule"/>
</dbReference>
<keyword evidence="8 16" id="KW-0812">Transmembrane</keyword>
<keyword evidence="12 16" id="KW-0443">Lipid metabolism</keyword>
<evidence type="ECO:0000256" key="12">
    <source>
        <dbReference type="ARBA" id="ARBA00023098"/>
    </source>
</evidence>
<protein>
    <recommendedName>
        <fullName evidence="5 16">Diacylglycerol O-acyltransferase</fullName>
        <ecNumber evidence="5 16">2.3.1.20</ecNumber>
    </recommendedName>
</protein>
<keyword evidence="14 16" id="KW-0012">Acyltransferase</keyword>